<name>B7JUA4_RIPO1</name>
<accession>B7JUA4</accession>
<dbReference type="Pfam" id="PF05050">
    <property type="entry name" value="Methyltransf_21"/>
    <property type="match status" value="1"/>
</dbReference>
<dbReference type="SUPFAM" id="SSF53335">
    <property type="entry name" value="S-adenosyl-L-methionine-dependent methyltransferases"/>
    <property type="match status" value="1"/>
</dbReference>
<keyword evidence="2" id="KW-0808">Transferase</keyword>
<dbReference type="EMBL" id="CP001287">
    <property type="protein sequence ID" value="ACK64484.1"/>
    <property type="molecule type" value="Genomic_DNA"/>
</dbReference>
<gene>
    <name evidence="2" type="ordered locus">PCC8801_0386</name>
</gene>
<dbReference type="PANTHER" id="PTHR34203">
    <property type="entry name" value="METHYLTRANSFERASE, FKBM FAMILY PROTEIN"/>
    <property type="match status" value="1"/>
</dbReference>
<keyword evidence="2" id="KW-0489">Methyltransferase</keyword>
<dbReference type="RefSeq" id="WP_012593761.1">
    <property type="nucleotide sequence ID" value="NC_011726.1"/>
</dbReference>
<evidence type="ECO:0000313" key="2">
    <source>
        <dbReference type="EMBL" id="ACK64484.1"/>
    </source>
</evidence>
<proteinExistence type="predicted"/>
<reference evidence="3" key="1">
    <citation type="journal article" date="2011" name="MBio">
        <title>Novel metabolic attributes of the genus Cyanothece, comprising a group of unicellular nitrogen-fixing Cyanobacteria.</title>
        <authorList>
            <person name="Bandyopadhyay A."/>
            <person name="Elvitigala T."/>
            <person name="Welsh E."/>
            <person name="Stockel J."/>
            <person name="Liberton M."/>
            <person name="Min H."/>
            <person name="Sherman L.A."/>
            <person name="Pakrasi H.B."/>
        </authorList>
    </citation>
    <scope>NUCLEOTIDE SEQUENCE [LARGE SCALE GENOMIC DNA]</scope>
    <source>
        <strain evidence="3">PCC 8801</strain>
    </source>
</reference>
<dbReference type="InterPro" id="IPR052514">
    <property type="entry name" value="SAM-dependent_MTase"/>
</dbReference>
<dbReference type="CDD" id="cd02440">
    <property type="entry name" value="AdoMet_MTases"/>
    <property type="match status" value="1"/>
</dbReference>
<dbReference type="InterPro" id="IPR006342">
    <property type="entry name" value="FkbM_mtfrase"/>
</dbReference>
<protein>
    <submittedName>
        <fullName evidence="2">Methyltransferase FkbM family</fullName>
    </submittedName>
</protein>
<dbReference type="AlphaFoldDB" id="B7JUA4"/>
<dbReference type="KEGG" id="cyp:PCC8801_0386"/>
<dbReference type="Gene3D" id="3.40.50.150">
    <property type="entry name" value="Vaccinia Virus protein VP39"/>
    <property type="match status" value="1"/>
</dbReference>
<dbReference type="PANTHER" id="PTHR34203:SF15">
    <property type="entry name" value="SLL1173 PROTEIN"/>
    <property type="match status" value="1"/>
</dbReference>
<dbReference type="eggNOG" id="COG2242">
    <property type="taxonomic scope" value="Bacteria"/>
</dbReference>
<dbReference type="GO" id="GO:0008168">
    <property type="term" value="F:methyltransferase activity"/>
    <property type="evidence" value="ECO:0007669"/>
    <property type="project" value="UniProtKB-KW"/>
</dbReference>
<evidence type="ECO:0000259" key="1">
    <source>
        <dbReference type="Pfam" id="PF05050"/>
    </source>
</evidence>
<keyword evidence="3" id="KW-1185">Reference proteome</keyword>
<dbReference type="InterPro" id="IPR029063">
    <property type="entry name" value="SAM-dependent_MTases_sf"/>
</dbReference>
<dbReference type="HOGENOM" id="CLU_968805_0_0_3"/>
<dbReference type="STRING" id="41431.PCC8801_0386"/>
<dbReference type="OrthoDB" id="421171at2"/>
<dbReference type="GO" id="GO:0032259">
    <property type="term" value="P:methylation"/>
    <property type="evidence" value="ECO:0007669"/>
    <property type="project" value="UniProtKB-KW"/>
</dbReference>
<dbReference type="Proteomes" id="UP000008204">
    <property type="component" value="Chromosome"/>
</dbReference>
<evidence type="ECO:0000313" key="3">
    <source>
        <dbReference type="Proteomes" id="UP000008204"/>
    </source>
</evidence>
<organism evidence="2 3">
    <name type="scientific">Rippkaea orientalis (strain PCC 8801 / RF-1)</name>
    <name type="common">Cyanothece sp. (strain PCC 8801)</name>
    <dbReference type="NCBI Taxonomy" id="41431"/>
    <lineage>
        <taxon>Bacteria</taxon>
        <taxon>Bacillati</taxon>
        <taxon>Cyanobacteriota</taxon>
        <taxon>Cyanophyceae</taxon>
        <taxon>Oscillatoriophycideae</taxon>
        <taxon>Chroococcales</taxon>
        <taxon>Aphanothecaceae</taxon>
        <taxon>Rippkaea</taxon>
        <taxon>Rippkaea orientalis</taxon>
    </lineage>
</organism>
<sequence>MGIKDYFITKLRRVTGIIDVLEGIDLLLRDQKRESTQNLLKKIQPGAILKCRINRMPILAPIETLQVYQHCLEPLKEETLNFWIETHCADWLCSKIDYGDIILDVGAAFGVITLPMTQAIGKKGHIYAFEPARKTQKFLQQIIDLNQIKNVTIVQSAISEEPGQAEFIEYTPNQDLFWASDVSTLSTPDTNLNREHESYWVNVTTIDDYVATHNLEPKAIKIDIEGFELYALYGAKTTLDKYSPYLSIDIHEDVKTGKSALLGVKPFLESLGYTMEMYEHTLLCTPK</sequence>
<dbReference type="NCBIfam" id="TIGR01444">
    <property type="entry name" value="fkbM_fam"/>
    <property type="match status" value="1"/>
</dbReference>
<feature type="domain" description="Methyltransferase FkbM" evidence="1">
    <location>
        <begin position="104"/>
        <end position="274"/>
    </location>
</feature>